<keyword evidence="6" id="KW-0479">Metal-binding</keyword>
<dbReference type="NCBIfam" id="NF011652">
    <property type="entry name" value="PRK15070.1"/>
    <property type="match status" value="1"/>
</dbReference>
<reference evidence="11 12" key="1">
    <citation type="submission" date="2020-12" db="EMBL/GenBank/DDBJ databases">
        <title>FDA dAtabase for Regulatory Grade micrObial Sequences (FDA-ARGOS): Supporting development and validation of Infectious Disease Dx tests.</title>
        <authorList>
            <person name="Sproer C."/>
            <person name="Gronow S."/>
            <person name="Severitt S."/>
            <person name="Schroder I."/>
            <person name="Tallon L."/>
            <person name="Sadzewicz L."/>
            <person name="Zhao X."/>
            <person name="Boylan J."/>
            <person name="Ott S."/>
            <person name="Bowen H."/>
            <person name="Vavikolanu K."/>
            <person name="Mehta A."/>
            <person name="Aluvathingal J."/>
            <person name="Nadendla S."/>
            <person name="Lowell S."/>
            <person name="Myers T."/>
            <person name="Yan Y."/>
            <person name="Sichtig H."/>
        </authorList>
    </citation>
    <scope>NUCLEOTIDE SEQUENCE [LARGE SCALE GENOMIC DNA]</scope>
    <source>
        <strain evidence="11 12">FDAARGOS_988</strain>
    </source>
</reference>
<protein>
    <recommendedName>
        <fullName evidence="4 10">Phosphate propanoyltransferase</fullName>
        <ecNumber evidence="3 10">2.3.1.222</ecNumber>
    </recommendedName>
</protein>
<keyword evidence="5 10" id="KW-0808">Transferase</keyword>
<evidence type="ECO:0000256" key="6">
    <source>
        <dbReference type="ARBA" id="ARBA00022723"/>
    </source>
</evidence>
<comment type="catalytic activity">
    <reaction evidence="9 10">
        <text>propanoyl-CoA + phosphate = propanoyl phosphate + CoA</text>
        <dbReference type="Rhea" id="RHEA:28046"/>
        <dbReference type="ChEBI" id="CHEBI:43474"/>
        <dbReference type="ChEBI" id="CHEBI:57287"/>
        <dbReference type="ChEBI" id="CHEBI:57392"/>
        <dbReference type="ChEBI" id="CHEBI:58933"/>
        <dbReference type="EC" id="2.3.1.222"/>
    </reaction>
</comment>
<sequence>MNEFSQLLESLVDNYKKNKQKVNIDLYKIPVGISGRHIHLSQEDLDTLFGKGYKLTPIKSLSQPGQFACKECVTIAAKKGCIEKVRIIGPVRKQSQVEILRSDAFKLGIKPVLRLSGDIKDTPGITVIGPEGTVVLKEGTIVAQRHIHFNNLQAKERGLKNGDIVSIKTRGERSALLENVSVRVGDNGYLDCHIDQEEANALGLGPKDFIEIIIQGV</sequence>
<comment type="function">
    <text evidence="10">Involved in 1,2-propanediol (1,2-PD) degradation by catalyzing the conversion of propanoyl-CoA to propanoyl-phosphate.</text>
</comment>
<organism evidence="11 12">
    <name type="scientific">Anaerococcus vaginalis</name>
    <dbReference type="NCBI Taxonomy" id="33037"/>
    <lineage>
        <taxon>Bacteria</taxon>
        <taxon>Bacillati</taxon>
        <taxon>Bacillota</taxon>
        <taxon>Tissierellia</taxon>
        <taxon>Tissierellales</taxon>
        <taxon>Peptoniphilaceae</taxon>
        <taxon>Anaerococcus</taxon>
    </lineage>
</organism>
<dbReference type="PIRSF" id="PIRSF010130">
    <property type="entry name" value="PduL"/>
    <property type="match status" value="1"/>
</dbReference>
<comment type="pathway">
    <text evidence="10">Polyol metabolism; 1,2-propanediol degradation.</text>
</comment>
<keyword evidence="7" id="KW-0862">Zinc</keyword>
<gene>
    <name evidence="11" type="ORF">I6H45_07860</name>
</gene>
<dbReference type="InterPro" id="IPR008300">
    <property type="entry name" value="PTAC"/>
</dbReference>
<evidence type="ECO:0000313" key="11">
    <source>
        <dbReference type="EMBL" id="QQB61706.1"/>
    </source>
</evidence>
<accession>A0A7T4K508</accession>
<evidence type="ECO:0000256" key="4">
    <source>
        <dbReference type="ARBA" id="ARBA00020837"/>
    </source>
</evidence>
<dbReference type="GO" id="GO:0016747">
    <property type="term" value="F:acyltransferase activity, transferring groups other than amino-acyl groups"/>
    <property type="evidence" value="ECO:0007669"/>
    <property type="project" value="InterPro"/>
</dbReference>
<evidence type="ECO:0000256" key="3">
    <source>
        <dbReference type="ARBA" id="ARBA00012206"/>
    </source>
</evidence>
<dbReference type="GO" id="GO:0046872">
    <property type="term" value="F:metal ion binding"/>
    <property type="evidence" value="ECO:0007669"/>
    <property type="project" value="UniProtKB-KW"/>
</dbReference>
<dbReference type="GeneID" id="79022650"/>
<evidence type="ECO:0000256" key="7">
    <source>
        <dbReference type="ARBA" id="ARBA00022833"/>
    </source>
</evidence>
<evidence type="ECO:0000256" key="5">
    <source>
        <dbReference type="ARBA" id="ARBA00022679"/>
    </source>
</evidence>
<evidence type="ECO:0000256" key="2">
    <source>
        <dbReference type="ARBA" id="ARBA00007342"/>
    </source>
</evidence>
<name>A0A7T4K508_9FIRM</name>
<dbReference type="RefSeq" id="WP_004839414.1">
    <property type="nucleotide sequence ID" value="NZ_CP066014.1"/>
</dbReference>
<dbReference type="AlphaFoldDB" id="A0A7T4K508"/>
<evidence type="ECO:0000256" key="1">
    <source>
        <dbReference type="ARBA" id="ARBA00001947"/>
    </source>
</evidence>
<keyword evidence="8 10" id="KW-0012">Acyltransferase</keyword>
<evidence type="ECO:0000256" key="9">
    <source>
        <dbReference type="ARBA" id="ARBA00047589"/>
    </source>
</evidence>
<dbReference type="Proteomes" id="UP000595276">
    <property type="component" value="Chromosome"/>
</dbReference>
<proteinExistence type="inferred from homology"/>
<dbReference type="EC" id="2.3.1.222" evidence="3 10"/>
<dbReference type="Pfam" id="PF06130">
    <property type="entry name" value="PTAC"/>
    <property type="match status" value="1"/>
</dbReference>
<dbReference type="KEGG" id="avg:I6H45_07860"/>
<evidence type="ECO:0000256" key="10">
    <source>
        <dbReference type="PIRNR" id="PIRNR010130"/>
    </source>
</evidence>
<dbReference type="PANTHER" id="PTHR39453">
    <property type="entry name" value="PHOSPHATE PROPANOYLTRANSFERASE"/>
    <property type="match status" value="1"/>
</dbReference>
<dbReference type="PANTHER" id="PTHR39453:SF1">
    <property type="entry name" value="PHOSPHATE PROPANOYLTRANSFERASE"/>
    <property type="match status" value="1"/>
</dbReference>
<dbReference type="EMBL" id="CP066014">
    <property type="protein sequence ID" value="QQB61706.1"/>
    <property type="molecule type" value="Genomic_DNA"/>
</dbReference>
<comment type="similarity">
    <text evidence="2 10">Belongs to the PduL family.</text>
</comment>
<evidence type="ECO:0000313" key="12">
    <source>
        <dbReference type="Proteomes" id="UP000595276"/>
    </source>
</evidence>
<dbReference type="UniPathway" id="UPA00621"/>
<evidence type="ECO:0000256" key="8">
    <source>
        <dbReference type="ARBA" id="ARBA00023315"/>
    </source>
</evidence>
<dbReference type="GO" id="GO:0051144">
    <property type="term" value="P:1,2-propanediol catabolic process"/>
    <property type="evidence" value="ECO:0007669"/>
    <property type="project" value="UniProtKB-UniPathway"/>
</dbReference>
<comment type="cofactor">
    <cofactor evidence="1">
        <name>Zn(2+)</name>
        <dbReference type="ChEBI" id="CHEBI:29105"/>
    </cofactor>
</comment>